<keyword evidence="1" id="KW-0479">Metal-binding</keyword>
<sequence>MDSLASPCRPTSKSIIMESPESPPPMDQQTLGCERTYTDSDELISPIIAAEPFHSCLSNSNLMSPEPDLSESDSTRGEDTAGIARSSEDSGDIESDVSPQAGFVQISESQYEQPVAVDESSNPHEEELQLEPCLVSEYSLESSCANAPACSNTDNVGSESSYHNKYVLRMNVSSNELSVMEEEEHEVSTEVILGESEEHSRLDDAIPKSVKVMSTISSNKQNNDSENSVSFDLPPKTRSAEIDSHMEQKNDKNRGIGFVEQTMTPVAHISSDSSNIINSSEIPSSGHSSIAIPNSNSLGDSVGYSLESSIPNVIFCEESRPVLDEQEDPLVNIRTGKSMEEMKTAQDNSSTTSPRKKLDSSKDSSLNDDQENESVHDSTAGLGPKESGIPTRVDNTNSSTPTTLVGKTTQKKKFSLDNMLARVNDSSISSNSQIAVPQESEQRGPSSSQSQSRRKIFKQKSPAAVTKPSFQSSDIDDSQSEDDDLSMSQLNISEDASAMDYEDGIEAPETVLCKPVSSMLGNSSSQRRRNPSSPRIAPAIENMLDEASDITDFCDIANKFFDGGKEEINDQESAYAGSSPNEVCQQTAIEDRHEPPTELPDLQEKHLHQTNQVIPTVPTSSSPSAPMIKDSRVNRVYQIQGNPPQLTIAPPAGVQPNSAVAAPVPDSTTVKNVAMPPGTPSNQKTVLMLQGGDTLKVDMQGNLILFNSQGKQTACVNSSLINGIVLSKTVIKAAEEASQSTVPASPVAPHTPARPPLTPPAQQQRSAEQPAGQPPPLIPAPHPAPLVRDQQDQWHMSNPDEISMASEGTVRRNSTEGSENRTTFPRGTVRSMIASNNWVPNSGVPPPPSSQVVHVPQGQYSSVLQKALMQQQTSQQPVQHKSILVQQLQQQPGSRPQYQIQPHISSHPKQIQPNTQQGSFSQAHYNQHFQQIPPQQLQLHQVPQPVQLENEKPRTRVVASVSIPPVGLDPQATIPSAPRPTNSSGNTQQTKLSTYLSESNQGGKLHNLPNVLKLLTSEKKNENSTFPANQSAEHVQNESSEDDRSGNLVPLNSGGSSQSTGGSGSLKHCELCNRLFIKEESYEKHLQTSPGHWEIWKEFHRKKQRMKYICTQCKKIFVNREALLSHKEYYHNQTRAIKGRFLVRCQLCHLKFMDDRQLTAHMDKCHTDVQLENDKETIESKETPSVSNISNVEEPCSNSSSSPITISNGMNSNTEIIHSSSFGRGTGRGRGRGQGRRMSLKIRAEYGSRKAGEQANKVKSECGGRIKIEYINVNARRGPGRPRRRSSDEVPTFIIYKDPKATTTDLVGRYGRCEAGTLRPYKCNLCPKNFNSTHCLLEHIKIHVKPYSCGACGLKASRKDNVAKHIELVHGGPKYVPKRQPNTPEKPVMSKHRRKKLLKRWRKRMTREAAEASAGADGLNQAESFEPMDMGDGTGRLASTEQAETEGNASLKGEDIGNAGGEEGVDTESACMQGGEVGSFEDAEDSDIASLQDQVTVTDIEFVEDGDGPMGDDYITISAEDNKKSNWNGSETVNDEQGDSRSKEENSDDVIEETGDPNKPDTKIDDELPENISQNTSLHNSNNNTEGQKEDPHILEHNEESPKHVEDPVAHENERKEKEEFESREDEESPSQELQSDDISVASDGFIPIEDEKAEGNSDQEQEKNTCIERSDGKDSQTKAQESRTEQGTVVEDSDIQLEQSKSSIMTVGDFLLDMSCEDVTDYHDDVHQKKGSSEGKDTSGDVIEVADEDDEEDACNDVKLTDDAQTIKSEKENQDDDNMVMPVIVSVESLKGKSEAMSNEPEENPIISTSYQHQQMEYAKGQASDFRMQSSTMGNAHAQRFPLPQAPQFQPQGGQYPPSNMPGSAVMPPGIQGQLGMHVQQPVYYKPDNAMGGNAIGSNPYISALKQQASSIHVALGHPQYPGMMQQQIPHNVPSQQPVFIQPETASRFQMNPNLNPMGLASAVTQGMRFNAPHMNMPNHAATSLPQPSVGAQGSQISLTAMQQLQQQYALKQHHQQEQQQLQQQQLQQQKQQQEQLAKQHQQWATHQLMMRAQYSQQGLKQGMVHNITNMPGQVRPSQIPHQFVQPSPHSVSAANLLHSSHQGDSNPHHYPGQGFENRENKQSGSPAHHQQSESVINNSTGQIAKRPSTSSSSTLQPNVIKPNMGQQSDSSESSNVSQESPDILTVVARSMMDKSPPNAEVRPVISSRLSESSSPSGSVGITSNDEVIGGLQSPPAGSIASDHSASRPHQKAKSPRSPRSPRAKAFQYKIDPERPFICHICGKGFKRRNNLTDHVRTHTRPYKCGECSFDTIRWQYLAEHMKKAHGFSGDPKDLEMLFKSSSKKLIPTDRIPAASLTPAMGVVISNLPVAPTMIGSDLSRTTPVQTSLDYDLDLVDFFGKDEECESGKAAKNGSPKLTPTQTTRVIPTGEGNGSTDDCQANIGVESARPEGNSGLASSEEVAENSVEMVPQISEEIPEPTPQPDNTDVLTVQPIAPEDASTSLASGEYDLSQEEPEQDLHFQDDDEDEDYSPVPRKKSKFSRKKRFHKRWAAKNVIAKYKSRGRGRPRKRPLLQVTEATVITPATGDNVVEAPLDYTEVEALVDASVTSISSALDSSSSSGQEALPDKPDDASLLPAVELDSPAMLDTTSTPTSPAQNGSILLELSEDELLFTPSGRPKRRTGNYNPGHVEQKNNDELGQGQVKPEPPRQPQSQEQHAQVVSLSPVKRGRGRPPKHLMKGDLVMRIRMKSGSEEEPQTQPVVVNGDEIVKVDGRKRKRNSDHSSHLLLNPKGGIQLSEYFKVTKDPARPFCCTIENCTKNFKSKQHMREHLFTHLKPYRCDHCDQGFARTDYLAFHMKEDHGVYPTKEQLFAKRKLANARATSSRYRANCKDKKRQMLHENVMMGNG</sequence>
<evidence type="ECO:0000256" key="4">
    <source>
        <dbReference type="ARBA" id="ARBA00022833"/>
    </source>
</evidence>
<feature type="compositionally biased region" description="Polar residues" evidence="8">
    <location>
        <begin position="1023"/>
        <end position="1038"/>
    </location>
</feature>
<feature type="domain" description="C2H2-type" evidence="9">
    <location>
        <begin position="1347"/>
        <end position="1375"/>
    </location>
</feature>
<feature type="region of interest" description="Disordered" evidence="8">
    <location>
        <begin position="516"/>
        <end position="535"/>
    </location>
</feature>
<feature type="compositionally biased region" description="Basic and acidic residues" evidence="8">
    <location>
        <begin position="1725"/>
        <end position="1740"/>
    </location>
</feature>
<feature type="compositionally biased region" description="Low complexity" evidence="8">
    <location>
        <begin position="1190"/>
        <end position="1203"/>
    </location>
</feature>
<feature type="compositionally biased region" description="Acidic residues" evidence="8">
    <location>
        <begin position="1745"/>
        <end position="1755"/>
    </location>
</feature>
<feature type="compositionally biased region" description="Polar residues" evidence="8">
    <location>
        <begin position="979"/>
        <end position="988"/>
    </location>
</feature>
<evidence type="ECO:0000256" key="7">
    <source>
        <dbReference type="SAM" id="Coils"/>
    </source>
</evidence>
<dbReference type="OMA" id="RNLINTH"/>
<accession>A0A7M7HLD0</accession>
<dbReference type="InParanoid" id="A0A7M7HLD0"/>
<dbReference type="PROSITE" id="PS00028">
    <property type="entry name" value="ZINC_FINGER_C2H2_1"/>
    <property type="match status" value="6"/>
</dbReference>
<dbReference type="OrthoDB" id="10072647at2759"/>
<dbReference type="FunFam" id="3.30.160.60:FF:000202">
    <property type="entry name" value="Zinc finger protein 574"/>
    <property type="match status" value="1"/>
</dbReference>
<evidence type="ECO:0000313" key="10">
    <source>
        <dbReference type="EnsemblMetazoa" id="XP_011670799"/>
    </source>
</evidence>
<organism evidence="10 11">
    <name type="scientific">Strongylocentrotus purpuratus</name>
    <name type="common">Purple sea urchin</name>
    <dbReference type="NCBI Taxonomy" id="7668"/>
    <lineage>
        <taxon>Eukaryota</taxon>
        <taxon>Metazoa</taxon>
        <taxon>Echinodermata</taxon>
        <taxon>Eleutherozoa</taxon>
        <taxon>Echinozoa</taxon>
        <taxon>Echinoidea</taxon>
        <taxon>Euechinoidea</taxon>
        <taxon>Echinacea</taxon>
        <taxon>Camarodonta</taxon>
        <taxon>Echinidea</taxon>
        <taxon>Strongylocentrotidae</taxon>
        <taxon>Strongylocentrotus</taxon>
    </lineage>
</organism>
<feature type="domain" description="C2H2-type" evidence="9">
    <location>
        <begin position="1108"/>
        <end position="1136"/>
    </location>
</feature>
<dbReference type="EnsemblMetazoa" id="XM_011672497">
    <property type="protein sequence ID" value="XP_011670799"/>
    <property type="gene ID" value="LOC580133"/>
</dbReference>
<feature type="region of interest" description="Disordered" evidence="8">
    <location>
        <begin position="1501"/>
        <end position="1696"/>
    </location>
</feature>
<dbReference type="SUPFAM" id="SSF57667">
    <property type="entry name" value="beta-beta-alpha zinc fingers"/>
    <property type="match status" value="3"/>
</dbReference>
<feature type="compositionally biased region" description="Low complexity" evidence="8">
    <location>
        <begin position="2168"/>
        <end position="2182"/>
    </location>
</feature>
<dbReference type="GO" id="GO:0032502">
    <property type="term" value="P:developmental process"/>
    <property type="evidence" value="ECO:0007669"/>
    <property type="project" value="UniProtKB-ARBA"/>
</dbReference>
<feature type="compositionally biased region" description="Polar residues" evidence="8">
    <location>
        <begin position="217"/>
        <end position="230"/>
    </location>
</feature>
<feature type="compositionally biased region" description="Low complexity" evidence="8">
    <location>
        <begin position="2204"/>
        <end position="2225"/>
    </location>
</feature>
<dbReference type="InterPro" id="IPR050527">
    <property type="entry name" value="Snail/Krueppel_Znf"/>
</dbReference>
<evidence type="ECO:0000256" key="3">
    <source>
        <dbReference type="ARBA" id="ARBA00022771"/>
    </source>
</evidence>
<feature type="coiled-coil region" evidence="7">
    <location>
        <begin position="2006"/>
        <end position="2041"/>
    </location>
</feature>
<dbReference type="Pfam" id="PF00096">
    <property type="entry name" value="zf-C2H2"/>
    <property type="match status" value="1"/>
</dbReference>
<feature type="region of interest" description="Disordered" evidence="8">
    <location>
        <begin position="57"/>
        <end position="129"/>
    </location>
</feature>
<evidence type="ECO:0000256" key="1">
    <source>
        <dbReference type="ARBA" id="ARBA00022723"/>
    </source>
</evidence>
<feature type="region of interest" description="Disordered" evidence="8">
    <location>
        <begin position="737"/>
        <end position="785"/>
    </location>
</feature>
<feature type="compositionally biased region" description="Pro residues" evidence="8">
    <location>
        <begin position="772"/>
        <end position="784"/>
    </location>
</feature>
<feature type="region of interest" description="Disordered" evidence="8">
    <location>
        <begin position="2615"/>
        <end position="2636"/>
    </location>
</feature>
<feature type="compositionally biased region" description="Polar residues" evidence="8">
    <location>
        <begin position="2069"/>
        <end position="2107"/>
    </location>
</feature>
<feature type="compositionally biased region" description="Basic residues" evidence="8">
    <location>
        <begin position="1227"/>
        <end position="1238"/>
    </location>
</feature>
<feature type="region of interest" description="Disordered" evidence="8">
    <location>
        <begin position="2069"/>
        <end position="2265"/>
    </location>
</feature>
<dbReference type="RefSeq" id="XP_011670799.2">
    <property type="nucleotide sequence ID" value="XM_011672497.2"/>
</dbReference>
<dbReference type="RefSeq" id="XP_030831168.1">
    <property type="nucleotide sequence ID" value="XM_030975308.1"/>
</dbReference>
<feature type="compositionally biased region" description="Polar residues" evidence="8">
    <location>
        <begin position="1982"/>
        <end position="1995"/>
    </location>
</feature>
<keyword evidence="11" id="KW-1185">Reference proteome</keyword>
<feature type="compositionally biased region" description="Basic and acidic residues" evidence="8">
    <location>
        <begin position="1556"/>
        <end position="1566"/>
    </location>
</feature>
<feature type="compositionally biased region" description="Polar residues" evidence="8">
    <location>
        <begin position="1571"/>
        <end position="1586"/>
    </location>
</feature>
<feature type="compositionally biased region" description="Polar residues" evidence="8">
    <location>
        <begin position="393"/>
        <end position="408"/>
    </location>
</feature>
<feature type="compositionally biased region" description="Polar residues" evidence="8">
    <location>
        <begin position="2124"/>
        <end position="2159"/>
    </location>
</feature>
<dbReference type="GO" id="GO:0006357">
    <property type="term" value="P:regulation of transcription by RNA polymerase II"/>
    <property type="evidence" value="ECO:0000318"/>
    <property type="project" value="GO_Central"/>
</dbReference>
<feature type="compositionally biased region" description="Polar residues" evidence="8">
    <location>
        <begin position="424"/>
        <end position="435"/>
    </location>
</feature>
<proteinExistence type="predicted"/>
<feature type="domain" description="C2H2-type" evidence="9">
    <location>
        <begin position="1321"/>
        <end position="1348"/>
    </location>
</feature>
<dbReference type="KEGG" id="spu:580133"/>
<dbReference type="PANTHER" id="PTHR24388">
    <property type="entry name" value="ZINC FINGER PROTEIN"/>
    <property type="match status" value="1"/>
</dbReference>
<keyword evidence="5" id="KW-0539">Nucleus</keyword>
<feature type="region of interest" description="Disordered" evidence="8">
    <location>
        <begin position="1177"/>
        <end position="1203"/>
    </location>
</feature>
<name>A0A7M7HLD0_STRPU</name>
<reference evidence="11" key="1">
    <citation type="submission" date="2015-02" db="EMBL/GenBank/DDBJ databases">
        <title>Genome sequencing for Strongylocentrotus purpuratus.</title>
        <authorList>
            <person name="Murali S."/>
            <person name="Liu Y."/>
            <person name="Vee V."/>
            <person name="English A."/>
            <person name="Wang M."/>
            <person name="Skinner E."/>
            <person name="Han Y."/>
            <person name="Muzny D.M."/>
            <person name="Worley K.C."/>
            <person name="Gibbs R.A."/>
        </authorList>
    </citation>
    <scope>NUCLEOTIDE SEQUENCE</scope>
</reference>
<evidence type="ECO:0000256" key="5">
    <source>
        <dbReference type="ARBA" id="ARBA00023242"/>
    </source>
</evidence>
<evidence type="ECO:0000256" key="6">
    <source>
        <dbReference type="PROSITE-ProRule" id="PRU00042"/>
    </source>
</evidence>
<dbReference type="InterPro" id="IPR013087">
    <property type="entry name" value="Znf_C2H2_type"/>
</dbReference>
<evidence type="ECO:0000256" key="2">
    <source>
        <dbReference type="ARBA" id="ARBA00022737"/>
    </source>
</evidence>
<feature type="region of interest" description="Disordered" evidence="8">
    <location>
        <begin position="1725"/>
        <end position="1755"/>
    </location>
</feature>
<feature type="compositionally biased region" description="Polar residues" evidence="8">
    <location>
        <begin position="1437"/>
        <end position="1448"/>
    </location>
</feature>
<feature type="region of interest" description="Disordered" evidence="8">
    <location>
        <begin position="2509"/>
        <end position="2547"/>
    </location>
</feature>
<feature type="compositionally biased region" description="Basic residues" evidence="8">
    <location>
        <begin position="1389"/>
        <end position="1405"/>
    </location>
</feature>
<dbReference type="FunFam" id="3.30.160.60:FF:004540">
    <property type="match status" value="1"/>
</dbReference>
<feature type="compositionally biased region" description="Basic and acidic residues" evidence="8">
    <location>
        <begin position="1587"/>
        <end position="1621"/>
    </location>
</feature>
<dbReference type="PROSITE" id="PS50157">
    <property type="entry name" value="ZINC_FINGER_C2H2_2"/>
    <property type="match status" value="6"/>
</dbReference>
<evidence type="ECO:0000259" key="9">
    <source>
        <dbReference type="PROSITE" id="PS50157"/>
    </source>
</evidence>
<dbReference type="Gene3D" id="3.30.160.60">
    <property type="entry name" value="Classic Zinc Finger"/>
    <property type="match status" value="4"/>
</dbReference>
<feature type="region of interest" description="Disordered" evidence="8">
    <location>
        <begin position="2407"/>
        <end position="2468"/>
    </location>
</feature>
<dbReference type="GO" id="GO:0000978">
    <property type="term" value="F:RNA polymerase II cis-regulatory region sequence-specific DNA binding"/>
    <property type="evidence" value="ECO:0000318"/>
    <property type="project" value="GO_Central"/>
</dbReference>
<feature type="region of interest" description="Disordered" evidence="8">
    <location>
        <begin position="424"/>
        <end position="486"/>
    </location>
</feature>
<dbReference type="Proteomes" id="UP000007110">
    <property type="component" value="Unassembled WGS sequence"/>
</dbReference>
<feature type="compositionally biased region" description="Basic and acidic residues" evidence="8">
    <location>
        <begin position="1650"/>
        <end position="1685"/>
    </location>
</feature>
<feature type="compositionally biased region" description="Polar residues" evidence="8">
    <location>
        <begin position="2417"/>
        <end position="2427"/>
    </location>
</feature>
<feature type="compositionally biased region" description="Polar residues" evidence="8">
    <location>
        <begin position="815"/>
        <end position="824"/>
    </location>
</feature>
<dbReference type="EnsemblMetazoa" id="XM_030975308">
    <property type="protein sequence ID" value="XP_030831168"/>
    <property type="gene ID" value="LOC580133"/>
</dbReference>
<feature type="domain" description="C2H2-type" evidence="9">
    <location>
        <begin position="2840"/>
        <end position="2867"/>
    </location>
</feature>
<dbReference type="PANTHER" id="PTHR24388:SF28">
    <property type="entry name" value="ZINC FINGER PROTEIN 341"/>
    <property type="match status" value="1"/>
</dbReference>
<feature type="region of interest" description="Disordered" evidence="8">
    <location>
        <begin position="1"/>
        <end position="37"/>
    </location>
</feature>
<keyword evidence="3 6" id="KW-0863">Zinc-finger</keyword>
<feature type="region of interest" description="Disordered" evidence="8">
    <location>
        <begin position="1975"/>
        <end position="1995"/>
    </location>
</feature>
<feature type="region of interest" description="Disordered" evidence="8">
    <location>
        <begin position="1218"/>
        <end position="1238"/>
    </location>
</feature>
<reference evidence="10" key="2">
    <citation type="submission" date="2021-01" db="UniProtKB">
        <authorList>
            <consortium name="EnsemblMetazoa"/>
        </authorList>
    </citation>
    <scope>IDENTIFICATION</scope>
</reference>
<feature type="region of interest" description="Disordered" evidence="8">
    <location>
        <begin position="801"/>
        <end position="824"/>
    </location>
</feature>
<feature type="region of interest" description="Disordered" evidence="8">
    <location>
        <begin position="1021"/>
        <end position="1065"/>
    </location>
</feature>
<feature type="region of interest" description="Disordered" evidence="8">
    <location>
        <begin position="217"/>
        <end position="236"/>
    </location>
</feature>
<feature type="region of interest" description="Disordered" evidence="8">
    <location>
        <begin position="2675"/>
        <end position="2739"/>
    </location>
</feature>
<feature type="compositionally biased region" description="Basic residues" evidence="8">
    <location>
        <begin position="2536"/>
        <end position="2547"/>
    </location>
</feature>
<feature type="region of interest" description="Disordered" evidence="8">
    <location>
        <begin position="961"/>
        <end position="988"/>
    </location>
</feature>
<feature type="compositionally biased region" description="Basic residues" evidence="8">
    <location>
        <begin position="2729"/>
        <end position="2739"/>
    </location>
</feature>
<feature type="region of interest" description="Disordered" evidence="8">
    <location>
        <begin position="1372"/>
        <end position="1469"/>
    </location>
</feature>
<feature type="compositionally biased region" description="Acidic residues" evidence="8">
    <location>
        <begin position="1546"/>
        <end position="1555"/>
    </location>
</feature>
<feature type="compositionally biased region" description="Low complexity" evidence="8">
    <location>
        <begin position="2458"/>
        <end position="2468"/>
    </location>
</feature>
<feature type="compositionally biased region" description="Acidic residues" evidence="8">
    <location>
        <begin position="474"/>
        <end position="485"/>
    </location>
</feature>
<feature type="domain" description="C2H2-type" evidence="9">
    <location>
        <begin position="2812"/>
        <end position="2836"/>
    </location>
</feature>
<feature type="domain" description="C2H2-type" evidence="9">
    <location>
        <begin position="2278"/>
        <end position="2305"/>
    </location>
</feature>
<evidence type="ECO:0000313" key="11">
    <source>
        <dbReference type="Proteomes" id="UP000007110"/>
    </source>
</evidence>
<keyword evidence="7" id="KW-0175">Coiled coil</keyword>
<keyword evidence="2" id="KW-0677">Repeat</keyword>
<dbReference type="SMART" id="SM00355">
    <property type="entry name" value="ZnF_C2H2"/>
    <property type="match status" value="9"/>
</dbReference>
<keyword evidence="4" id="KW-0862">Zinc</keyword>
<dbReference type="GO" id="GO:0003700">
    <property type="term" value="F:DNA-binding transcription factor activity"/>
    <property type="evidence" value="ECO:0000318"/>
    <property type="project" value="GO_Central"/>
</dbReference>
<dbReference type="GO" id="GO:0008270">
    <property type="term" value="F:zinc ion binding"/>
    <property type="evidence" value="ECO:0007669"/>
    <property type="project" value="UniProtKB-KW"/>
</dbReference>
<feature type="compositionally biased region" description="Basic residues" evidence="8">
    <location>
        <begin position="2248"/>
        <end position="2264"/>
    </location>
</feature>
<protein>
    <recommendedName>
        <fullName evidence="9">C2H2-type domain-containing protein</fullName>
    </recommendedName>
</protein>
<feature type="compositionally biased region" description="Low complexity" evidence="8">
    <location>
        <begin position="437"/>
        <end position="451"/>
    </location>
</feature>
<dbReference type="InterPro" id="IPR017956">
    <property type="entry name" value="AT_hook_DNA-bd_motif"/>
</dbReference>
<evidence type="ECO:0000256" key="8">
    <source>
        <dbReference type="SAM" id="MobiDB-lite"/>
    </source>
</evidence>
<dbReference type="InterPro" id="IPR036236">
    <property type="entry name" value="Znf_C2H2_sf"/>
</dbReference>
<dbReference type="SMART" id="SM00384">
    <property type="entry name" value="AT_hook"/>
    <property type="match status" value="3"/>
</dbReference>
<dbReference type="GeneID" id="580133"/>
<feature type="region of interest" description="Disordered" evidence="8">
    <location>
        <begin position="326"/>
        <end position="410"/>
    </location>
</feature>